<keyword evidence="4 8" id="KW-0812">Transmembrane</keyword>
<sequence>MKKIIYVSDINERLKQLVIERLPWLVIGLGIGFLTSIYISNYKNILASNISLAFFIPIIVYMSDAVGTQTETIFVRDLSSHRANFLNYLKKEFSLGLVMGAILGCSIGILAYIWLRDIKVAGTVGLAMFINVLIAPITATLIPELLFKERQDPALGAGPFTTVLQDFISLMVYFLVASVILL</sequence>
<keyword evidence="6 8" id="KW-1133">Transmembrane helix</keyword>
<evidence type="ECO:0000256" key="2">
    <source>
        <dbReference type="ARBA" id="ARBA00009749"/>
    </source>
</evidence>
<evidence type="ECO:0000313" key="11">
    <source>
        <dbReference type="Proteomes" id="UP000176253"/>
    </source>
</evidence>
<dbReference type="InterPro" id="IPR006667">
    <property type="entry name" value="SLC41_membr_dom"/>
</dbReference>
<evidence type="ECO:0000256" key="7">
    <source>
        <dbReference type="ARBA" id="ARBA00023136"/>
    </source>
</evidence>
<dbReference type="InterPro" id="IPR036739">
    <property type="entry name" value="SLC41_membr_dom_sf"/>
</dbReference>
<dbReference type="STRING" id="1798383.A3D78_02955"/>
<feature type="transmembrane region" description="Helical" evidence="8">
    <location>
        <begin position="120"/>
        <end position="142"/>
    </location>
</feature>
<dbReference type="PANTHER" id="PTHR41394">
    <property type="entry name" value="MAGNESIUM TRANSPORTER MGTE"/>
    <property type="match status" value="1"/>
</dbReference>
<protein>
    <recommendedName>
        <fullName evidence="9">SLC41A/MgtE integral membrane domain-containing protein</fullName>
    </recommendedName>
</protein>
<reference evidence="10 11" key="1">
    <citation type="journal article" date="2016" name="Nat. Commun.">
        <title>Thousands of microbial genomes shed light on interconnected biogeochemical processes in an aquifer system.</title>
        <authorList>
            <person name="Anantharaman K."/>
            <person name="Brown C.T."/>
            <person name="Hug L.A."/>
            <person name="Sharon I."/>
            <person name="Castelle C.J."/>
            <person name="Probst A.J."/>
            <person name="Thomas B.C."/>
            <person name="Singh A."/>
            <person name="Wilkins M.J."/>
            <person name="Karaoz U."/>
            <person name="Brodie E.L."/>
            <person name="Williams K.H."/>
            <person name="Hubbard S.S."/>
            <person name="Banfield J.F."/>
        </authorList>
    </citation>
    <scope>NUCLEOTIDE SEQUENCE [LARGE SCALE GENOMIC DNA]</scope>
</reference>
<dbReference type="SUPFAM" id="SSF161093">
    <property type="entry name" value="MgtE membrane domain-like"/>
    <property type="match status" value="1"/>
</dbReference>
<evidence type="ECO:0000259" key="9">
    <source>
        <dbReference type="Pfam" id="PF01769"/>
    </source>
</evidence>
<comment type="subcellular location">
    <subcellularLocation>
        <location evidence="1">Membrane</location>
        <topology evidence="1">Multi-pass membrane protein</topology>
    </subcellularLocation>
</comment>
<name>A0A1F5ZUN4_9BACT</name>
<keyword evidence="3" id="KW-0813">Transport</keyword>
<evidence type="ECO:0000256" key="3">
    <source>
        <dbReference type="ARBA" id="ARBA00022448"/>
    </source>
</evidence>
<evidence type="ECO:0000256" key="5">
    <source>
        <dbReference type="ARBA" id="ARBA00022842"/>
    </source>
</evidence>
<dbReference type="PANTHER" id="PTHR41394:SF5">
    <property type="entry name" value="SLC41A_MGTE INTEGRAL MEMBRANE DOMAIN-CONTAINING PROTEIN"/>
    <property type="match status" value="1"/>
</dbReference>
<evidence type="ECO:0000256" key="4">
    <source>
        <dbReference type="ARBA" id="ARBA00022692"/>
    </source>
</evidence>
<evidence type="ECO:0000256" key="6">
    <source>
        <dbReference type="ARBA" id="ARBA00022989"/>
    </source>
</evidence>
<dbReference type="Gene3D" id="1.10.357.20">
    <property type="entry name" value="SLC41 divalent cation transporters, integral membrane domain"/>
    <property type="match status" value="1"/>
</dbReference>
<feature type="transmembrane region" description="Helical" evidence="8">
    <location>
        <begin position="93"/>
        <end position="114"/>
    </location>
</feature>
<dbReference type="Proteomes" id="UP000176253">
    <property type="component" value="Unassembled WGS sequence"/>
</dbReference>
<dbReference type="GO" id="GO:0008324">
    <property type="term" value="F:monoatomic cation transmembrane transporter activity"/>
    <property type="evidence" value="ECO:0007669"/>
    <property type="project" value="InterPro"/>
</dbReference>
<feature type="transmembrane region" description="Helical" evidence="8">
    <location>
        <begin position="21"/>
        <end position="39"/>
    </location>
</feature>
<dbReference type="GO" id="GO:0016020">
    <property type="term" value="C:membrane"/>
    <property type="evidence" value="ECO:0007669"/>
    <property type="project" value="UniProtKB-SubCell"/>
</dbReference>
<keyword evidence="7 8" id="KW-0472">Membrane</keyword>
<feature type="transmembrane region" description="Helical" evidence="8">
    <location>
        <begin position="163"/>
        <end position="181"/>
    </location>
</feature>
<accession>A0A1F5ZUN4</accession>
<comment type="caution">
    <text evidence="10">The sequence shown here is derived from an EMBL/GenBank/DDBJ whole genome shotgun (WGS) entry which is preliminary data.</text>
</comment>
<proteinExistence type="inferred from homology"/>
<dbReference type="EMBL" id="MFJM01000070">
    <property type="protein sequence ID" value="OGG15842.1"/>
    <property type="molecule type" value="Genomic_DNA"/>
</dbReference>
<organism evidence="10 11">
    <name type="scientific">Candidatus Gottesmanbacteria bacterium RIFCSPHIGHO2_02_FULL_39_14</name>
    <dbReference type="NCBI Taxonomy" id="1798383"/>
    <lineage>
        <taxon>Bacteria</taxon>
        <taxon>Candidatus Gottesmaniibacteriota</taxon>
    </lineage>
</organism>
<dbReference type="AlphaFoldDB" id="A0A1F5ZUN4"/>
<keyword evidence="5" id="KW-0460">Magnesium</keyword>
<comment type="similarity">
    <text evidence="2">Belongs to the SLC41A transporter family.</text>
</comment>
<evidence type="ECO:0000313" key="10">
    <source>
        <dbReference type="EMBL" id="OGG15842.1"/>
    </source>
</evidence>
<dbReference type="Pfam" id="PF01769">
    <property type="entry name" value="MgtE"/>
    <property type="match status" value="1"/>
</dbReference>
<evidence type="ECO:0000256" key="1">
    <source>
        <dbReference type="ARBA" id="ARBA00004141"/>
    </source>
</evidence>
<evidence type="ECO:0000256" key="8">
    <source>
        <dbReference type="SAM" id="Phobius"/>
    </source>
</evidence>
<gene>
    <name evidence="10" type="ORF">A3D78_02955</name>
</gene>
<feature type="domain" description="SLC41A/MgtE integral membrane" evidence="9">
    <location>
        <begin position="56"/>
        <end position="176"/>
    </location>
</feature>